<dbReference type="CDD" id="cd05403">
    <property type="entry name" value="NT_KNTase_like"/>
    <property type="match status" value="1"/>
</dbReference>
<dbReference type="Pfam" id="PF01909">
    <property type="entry name" value="NTP_transf_2"/>
    <property type="match status" value="1"/>
</dbReference>
<dbReference type="Proteomes" id="UP000231162">
    <property type="component" value="Unassembled WGS sequence"/>
</dbReference>
<dbReference type="AlphaFoldDB" id="A0A2M6R7W3"/>
<feature type="domain" description="Polymerase nucleotidyl transferase" evidence="1">
    <location>
        <begin position="24"/>
        <end position="53"/>
    </location>
</feature>
<proteinExistence type="predicted"/>
<evidence type="ECO:0000313" key="2">
    <source>
        <dbReference type="EMBL" id="PIS06625.1"/>
    </source>
</evidence>
<accession>A0A2M6R7W3</accession>
<reference evidence="3" key="1">
    <citation type="submission" date="2017-09" db="EMBL/GenBank/DDBJ databases">
        <title>Depth-based differentiation of microbial function through sediment-hosted aquifers and enrichment of novel symbionts in the deep terrestrial subsurface.</title>
        <authorList>
            <person name="Probst A.J."/>
            <person name="Ladd B."/>
            <person name="Jarett J.K."/>
            <person name="Geller-Mcgrath D.E."/>
            <person name="Sieber C.M.K."/>
            <person name="Emerson J.B."/>
            <person name="Anantharaman K."/>
            <person name="Thomas B.C."/>
            <person name="Malmstrom R."/>
            <person name="Stieglmeier M."/>
            <person name="Klingl A."/>
            <person name="Woyke T."/>
            <person name="Ryan C.M."/>
            <person name="Banfield J.F."/>
        </authorList>
    </citation>
    <scope>NUCLEOTIDE SEQUENCE [LARGE SCALE GENOMIC DNA]</scope>
</reference>
<organism evidence="2 3">
    <name type="scientific">Candidatus Berkelbacteria bacterium CG10_big_fil_rev_8_21_14_0_10_43_14</name>
    <dbReference type="NCBI Taxonomy" id="1974515"/>
    <lineage>
        <taxon>Bacteria</taxon>
        <taxon>Candidatus Berkelbacteria</taxon>
    </lineage>
</organism>
<dbReference type="SUPFAM" id="SSF81301">
    <property type="entry name" value="Nucleotidyltransferase"/>
    <property type="match status" value="1"/>
</dbReference>
<name>A0A2M6R7W3_9BACT</name>
<dbReference type="GO" id="GO:0016779">
    <property type="term" value="F:nucleotidyltransferase activity"/>
    <property type="evidence" value="ECO:0007669"/>
    <property type="project" value="InterPro"/>
</dbReference>
<dbReference type="InterPro" id="IPR043519">
    <property type="entry name" value="NT_sf"/>
</dbReference>
<sequence length="162" mass="18839">MTIQKQLEHKAKKYAAKIIRLPFVHMVALTGSVAAGRATQKSDIDYFIQLQKKRLYIGRLVVTVAVHLWGQRRTDRSIPGKLCLNWFGTQNFPKQRHRVHQILAMQTHRLMGQKIGELVTGWTEPIVRLYQIRRIQKDPRTHAQGSQVRWSDDELGFHPPKV</sequence>
<evidence type="ECO:0000259" key="1">
    <source>
        <dbReference type="Pfam" id="PF01909"/>
    </source>
</evidence>
<gene>
    <name evidence="2" type="ORF">COT79_03605</name>
</gene>
<dbReference type="Gene3D" id="3.30.460.10">
    <property type="entry name" value="Beta Polymerase, domain 2"/>
    <property type="match status" value="1"/>
</dbReference>
<dbReference type="InterPro" id="IPR002934">
    <property type="entry name" value="Polymerase_NTP_transf_dom"/>
</dbReference>
<protein>
    <recommendedName>
        <fullName evidence="1">Polymerase nucleotidyl transferase domain-containing protein</fullName>
    </recommendedName>
</protein>
<evidence type="ECO:0000313" key="3">
    <source>
        <dbReference type="Proteomes" id="UP000231162"/>
    </source>
</evidence>
<comment type="caution">
    <text evidence="2">The sequence shown here is derived from an EMBL/GenBank/DDBJ whole genome shotgun (WGS) entry which is preliminary data.</text>
</comment>
<dbReference type="EMBL" id="PEZX01000045">
    <property type="protein sequence ID" value="PIS06625.1"/>
    <property type="molecule type" value="Genomic_DNA"/>
</dbReference>